<dbReference type="EMBL" id="PYMO01000022">
    <property type="protein sequence ID" value="PSU22018.1"/>
    <property type="molecule type" value="Genomic_DNA"/>
</dbReference>
<comment type="caution">
    <text evidence="3">The sequence shown here is derived from an EMBL/GenBank/DDBJ whole genome shotgun (WGS) entry which is preliminary data.</text>
</comment>
<name>A0A2T3JT68_PHOPO</name>
<keyword evidence="4" id="KW-1185">Reference proteome</keyword>
<dbReference type="RefSeq" id="WP_107191093.1">
    <property type="nucleotide sequence ID" value="NZ_PYMN01000025.1"/>
</dbReference>
<accession>A0A2T3JT68</accession>
<sequence>MAETKNIDEIAGIVSSRVFYELKWDMNTKTDLNWQCCMRSHLSEAQLKAEDPKKTHPTDVVFSYIDPYTNVVQYVQTDLKSYAKGTIEKKHSKGILGDVESLGQQVECAKRSSEWKKMFLKDKTSDFNVHGMLFIYNHDNKYDAELFDRIPNVGKAKFALPDKSLMAIFSPRLIRFLLDITENIEKRRNIDGRATQQKDLLWQKIPDYDQCSFFYPDKHNKFVAKDKSLPASLEMITSGMLFYSYEHNFVRADTEDGERLTKKILNIYWQEEVDTEEHFIFVLEYIFNYQLLHQFDRIFIITPFSSASGDHLEEAIKSYALLYSFTKAQLELVNEKVKSLPFVNQTLSIFPYQVASKQVGRICNYSEEVSLA</sequence>
<evidence type="ECO:0000313" key="2">
    <source>
        <dbReference type="EMBL" id="PSU22018.1"/>
    </source>
</evidence>
<proteinExistence type="predicted"/>
<feature type="domain" description="GAPS4 PD-(D/E)XK nuclease" evidence="1">
    <location>
        <begin position="3"/>
        <end position="154"/>
    </location>
</feature>
<organism evidence="3 5">
    <name type="scientific">Photobacterium phosphoreum</name>
    <dbReference type="NCBI Taxonomy" id="659"/>
    <lineage>
        <taxon>Bacteria</taxon>
        <taxon>Pseudomonadati</taxon>
        <taxon>Pseudomonadota</taxon>
        <taxon>Gammaproteobacteria</taxon>
        <taxon>Vibrionales</taxon>
        <taxon>Vibrionaceae</taxon>
        <taxon>Photobacterium</taxon>
    </lineage>
</organism>
<gene>
    <name evidence="3" type="ORF">C9J18_09330</name>
    <name evidence="2" type="ORF">CTM96_16875</name>
</gene>
<dbReference type="AlphaFoldDB" id="A0A2T3JT68"/>
<dbReference type="Proteomes" id="UP000241405">
    <property type="component" value="Unassembled WGS sequence"/>
</dbReference>
<dbReference type="Pfam" id="PF26115">
    <property type="entry name" value="PDDEXK_GAPS4"/>
    <property type="match status" value="1"/>
</dbReference>
<evidence type="ECO:0000259" key="1">
    <source>
        <dbReference type="Pfam" id="PF26115"/>
    </source>
</evidence>
<dbReference type="InterPro" id="IPR058873">
    <property type="entry name" value="PDDEXK_GAPS4"/>
</dbReference>
<reference evidence="4 5" key="1">
    <citation type="submission" date="2018-03" db="EMBL/GenBank/DDBJ databases">
        <title>Whole genome sequencing of Histamine producing bacteria.</title>
        <authorList>
            <person name="Butler K."/>
        </authorList>
    </citation>
    <scope>NUCLEOTIDE SEQUENCE [LARGE SCALE GENOMIC DNA]</scope>
    <source>
        <strain evidence="3 5">FS-6.1</strain>
        <strain evidence="2 4">FS-6.2</strain>
    </source>
</reference>
<evidence type="ECO:0000313" key="4">
    <source>
        <dbReference type="Proteomes" id="UP000241405"/>
    </source>
</evidence>
<evidence type="ECO:0000313" key="5">
    <source>
        <dbReference type="Proteomes" id="UP000241618"/>
    </source>
</evidence>
<evidence type="ECO:0000313" key="3">
    <source>
        <dbReference type="EMBL" id="PSU52337.1"/>
    </source>
</evidence>
<dbReference type="Proteomes" id="UP000241618">
    <property type="component" value="Unassembled WGS sequence"/>
</dbReference>
<protein>
    <recommendedName>
        <fullName evidence="1">GAPS4 PD-(D/E)XK nuclease domain-containing protein</fullName>
    </recommendedName>
</protein>
<dbReference type="EMBL" id="PYMP01000007">
    <property type="protein sequence ID" value="PSU52337.1"/>
    <property type="molecule type" value="Genomic_DNA"/>
</dbReference>